<comment type="similarity">
    <text evidence="1">Belongs to the arylamine N-acetyltransferase family.</text>
</comment>
<proteinExistence type="inferred from homology"/>
<accession>A0AAD5XDI0</accession>
<name>A0AAD5XDI0_9FUNG</name>
<dbReference type="GO" id="GO:0016407">
    <property type="term" value="F:acetyltransferase activity"/>
    <property type="evidence" value="ECO:0007669"/>
    <property type="project" value="InterPro"/>
</dbReference>
<dbReference type="Pfam" id="PF00797">
    <property type="entry name" value="Acetyltransf_2"/>
    <property type="match status" value="1"/>
</dbReference>
<evidence type="ECO:0000256" key="1">
    <source>
        <dbReference type="ARBA" id="ARBA00006547"/>
    </source>
</evidence>
<reference evidence="2" key="1">
    <citation type="submission" date="2020-05" db="EMBL/GenBank/DDBJ databases">
        <title>Phylogenomic resolution of chytrid fungi.</title>
        <authorList>
            <person name="Stajich J.E."/>
            <person name="Amses K."/>
            <person name="Simmons R."/>
            <person name="Seto K."/>
            <person name="Myers J."/>
            <person name="Bonds A."/>
            <person name="Quandt C.A."/>
            <person name="Barry K."/>
            <person name="Liu P."/>
            <person name="Grigoriev I."/>
            <person name="Longcore J.E."/>
            <person name="James T.Y."/>
        </authorList>
    </citation>
    <scope>NUCLEOTIDE SEQUENCE</scope>
    <source>
        <strain evidence="2">JEL0513</strain>
    </source>
</reference>
<dbReference type="InterPro" id="IPR001447">
    <property type="entry name" value="Arylamine_N-AcTrfase"/>
</dbReference>
<dbReference type="PANTHER" id="PTHR11786:SF0">
    <property type="entry name" value="ARYLAMINE N-ACETYLTRANSFERASE 4-RELATED"/>
    <property type="match status" value="1"/>
</dbReference>
<comment type="caution">
    <text evidence="2">The sequence shown here is derived from an EMBL/GenBank/DDBJ whole genome shotgun (WGS) entry which is preliminary data.</text>
</comment>
<gene>
    <name evidence="2" type="ORF">HK100_005065</name>
</gene>
<dbReference type="InterPro" id="IPR038765">
    <property type="entry name" value="Papain-like_cys_pep_sf"/>
</dbReference>
<dbReference type="Gene3D" id="3.30.2140.20">
    <property type="match status" value="1"/>
</dbReference>
<evidence type="ECO:0008006" key="4">
    <source>
        <dbReference type="Google" id="ProtNLM"/>
    </source>
</evidence>
<evidence type="ECO:0000313" key="3">
    <source>
        <dbReference type="Proteomes" id="UP001211907"/>
    </source>
</evidence>
<organism evidence="2 3">
    <name type="scientific">Physocladia obscura</name>
    <dbReference type="NCBI Taxonomy" id="109957"/>
    <lineage>
        <taxon>Eukaryota</taxon>
        <taxon>Fungi</taxon>
        <taxon>Fungi incertae sedis</taxon>
        <taxon>Chytridiomycota</taxon>
        <taxon>Chytridiomycota incertae sedis</taxon>
        <taxon>Chytridiomycetes</taxon>
        <taxon>Chytridiales</taxon>
        <taxon>Chytriomycetaceae</taxon>
        <taxon>Physocladia</taxon>
    </lineage>
</organism>
<dbReference type="EMBL" id="JADGJH010002404">
    <property type="protein sequence ID" value="KAJ3098640.1"/>
    <property type="molecule type" value="Genomic_DNA"/>
</dbReference>
<keyword evidence="3" id="KW-1185">Reference proteome</keyword>
<dbReference type="PANTHER" id="PTHR11786">
    <property type="entry name" value="N-HYDROXYARYLAMINE O-ACETYLTRANSFERASE"/>
    <property type="match status" value="1"/>
</dbReference>
<dbReference type="InterPro" id="IPR053710">
    <property type="entry name" value="Arylamine_NAT_domain_sf"/>
</dbReference>
<dbReference type="Proteomes" id="UP001211907">
    <property type="component" value="Unassembled WGS sequence"/>
</dbReference>
<dbReference type="SUPFAM" id="SSF54001">
    <property type="entry name" value="Cysteine proteinases"/>
    <property type="match status" value="1"/>
</dbReference>
<dbReference type="AlphaFoldDB" id="A0AAD5XDI0"/>
<sequence>MTEVFGFEQQDSLGVLNSEQLSAYLDRIGLPEREIVGVTRTVELVNTLLRHHVASIPFENTRTLLLKTPGPLAIDDVFNELVTRKRGGYCYQNSLLFAGALLALGFDAGVSFARMTRYELPPKGKFLARPLAHCAGFVTIDGITFLVDTGRVRMIEAVEVKHLAEGNLAAAQRCLIKRNTSTINNFDAPSFILLIKRAPWFPYPEGIDPNGDGFEPFMVFNTVRTWPVDFEVFNHYTTTVYRFGNRFLVNLVSETGGILEIVDLAFRRREVAEFRHLDAKVSIHSKKQLVAILDKEFRIKLNEDEYIALDKLLPLAEK</sequence>
<protein>
    <recommendedName>
        <fullName evidence="4">Arylamine N-acetyltransferase</fullName>
    </recommendedName>
</protein>
<evidence type="ECO:0000313" key="2">
    <source>
        <dbReference type="EMBL" id="KAJ3098640.1"/>
    </source>
</evidence>